<protein>
    <submittedName>
        <fullName evidence="13">Uncharacterized protein</fullName>
    </submittedName>
</protein>
<evidence type="ECO:0000256" key="1">
    <source>
        <dbReference type="ARBA" id="ARBA00004245"/>
    </source>
</evidence>
<comment type="similarity">
    <text evidence="3">Belongs to the sarcoglycan beta/delta/gamma/zeta family.</text>
</comment>
<evidence type="ECO:0000256" key="6">
    <source>
        <dbReference type="ARBA" id="ARBA00022692"/>
    </source>
</evidence>
<dbReference type="InParanoid" id="A0A6L2PJL5"/>
<evidence type="ECO:0000256" key="5">
    <source>
        <dbReference type="ARBA" id="ARBA00022490"/>
    </source>
</evidence>
<organism evidence="13 14">
    <name type="scientific">Coptotermes formosanus</name>
    <name type="common">Formosan subterranean termite</name>
    <dbReference type="NCBI Taxonomy" id="36987"/>
    <lineage>
        <taxon>Eukaryota</taxon>
        <taxon>Metazoa</taxon>
        <taxon>Ecdysozoa</taxon>
        <taxon>Arthropoda</taxon>
        <taxon>Hexapoda</taxon>
        <taxon>Insecta</taxon>
        <taxon>Pterygota</taxon>
        <taxon>Neoptera</taxon>
        <taxon>Polyneoptera</taxon>
        <taxon>Dictyoptera</taxon>
        <taxon>Blattodea</taxon>
        <taxon>Blattoidea</taxon>
        <taxon>Termitoidae</taxon>
        <taxon>Rhinotermitidae</taxon>
        <taxon>Coptotermes</taxon>
    </lineage>
</organism>
<comment type="subcellular location">
    <subcellularLocation>
        <location evidence="2">Cell membrane</location>
        <location evidence="2">Sarcolemma</location>
        <topology evidence="2">Single-pass type II membrane protein</topology>
    </subcellularLocation>
    <subcellularLocation>
        <location evidence="1">Cytoplasm</location>
        <location evidence="1">Cytoskeleton</location>
    </subcellularLocation>
</comment>
<dbReference type="GO" id="GO:0016012">
    <property type="term" value="C:sarcoglycan complex"/>
    <property type="evidence" value="ECO:0007669"/>
    <property type="project" value="InterPro"/>
</dbReference>
<proteinExistence type="inferred from homology"/>
<feature type="non-terminal residue" evidence="13">
    <location>
        <position position="105"/>
    </location>
</feature>
<evidence type="ECO:0000256" key="7">
    <source>
        <dbReference type="ARBA" id="ARBA00022968"/>
    </source>
</evidence>
<keyword evidence="14" id="KW-1185">Reference proteome</keyword>
<dbReference type="Pfam" id="PF04790">
    <property type="entry name" value="Sarcoglycan_1"/>
    <property type="match status" value="1"/>
</dbReference>
<keyword evidence="7" id="KW-0735">Signal-anchor</keyword>
<evidence type="ECO:0000313" key="14">
    <source>
        <dbReference type="Proteomes" id="UP000502823"/>
    </source>
</evidence>
<evidence type="ECO:0000256" key="2">
    <source>
        <dbReference type="ARBA" id="ARBA00004274"/>
    </source>
</evidence>
<evidence type="ECO:0000256" key="4">
    <source>
        <dbReference type="ARBA" id="ARBA00022475"/>
    </source>
</evidence>
<accession>A0A6L2PJL5</accession>
<keyword evidence="10" id="KW-1015">Disulfide bond</keyword>
<name>A0A6L2PJL5_COPFO</name>
<keyword evidence="8" id="KW-1133">Transmembrane helix</keyword>
<keyword evidence="5" id="KW-0963">Cytoplasm</keyword>
<keyword evidence="9" id="KW-0472">Membrane</keyword>
<evidence type="ECO:0000256" key="3">
    <source>
        <dbReference type="ARBA" id="ARBA00007574"/>
    </source>
</evidence>
<keyword evidence="4" id="KW-1003">Cell membrane</keyword>
<evidence type="ECO:0000256" key="10">
    <source>
        <dbReference type="ARBA" id="ARBA00023157"/>
    </source>
</evidence>
<evidence type="ECO:0000256" key="11">
    <source>
        <dbReference type="ARBA" id="ARBA00023180"/>
    </source>
</evidence>
<dbReference type="GO" id="GO:0005856">
    <property type="term" value="C:cytoskeleton"/>
    <property type="evidence" value="ECO:0007669"/>
    <property type="project" value="UniProtKB-SubCell"/>
</dbReference>
<dbReference type="Proteomes" id="UP000502823">
    <property type="component" value="Unassembled WGS sequence"/>
</dbReference>
<evidence type="ECO:0000256" key="9">
    <source>
        <dbReference type="ARBA" id="ARBA00023136"/>
    </source>
</evidence>
<dbReference type="PANTHER" id="PTHR12939:SF10">
    <property type="entry name" value="EG:4F1.1 PROTEIN"/>
    <property type="match status" value="1"/>
</dbReference>
<reference evidence="14" key="1">
    <citation type="submission" date="2020-01" db="EMBL/GenBank/DDBJ databases">
        <title>Draft genome sequence of the Termite Coptotermes fromosanus.</title>
        <authorList>
            <person name="Itakura S."/>
            <person name="Yosikawa Y."/>
            <person name="Umezawa K."/>
        </authorList>
    </citation>
    <scope>NUCLEOTIDE SEQUENCE [LARGE SCALE GENOMIC DNA]</scope>
</reference>
<dbReference type="InterPro" id="IPR039972">
    <property type="entry name" value="Sarcoglycan_gamma/delta/zeta"/>
</dbReference>
<comment type="caution">
    <text evidence="13">The sequence shown here is derived from an EMBL/GenBank/DDBJ whole genome shotgun (WGS) entry which is preliminary data.</text>
</comment>
<dbReference type="EMBL" id="BLKM01000385">
    <property type="protein sequence ID" value="GFG32733.1"/>
    <property type="molecule type" value="Genomic_DNA"/>
</dbReference>
<keyword evidence="12" id="KW-0206">Cytoskeleton</keyword>
<sequence>MGQLRIVAGGIQLSGQAMVLDALLASTIRSKRGQPITVESSRNFTINTRDEGGRIVNRIFLGELKRWYVARAIVVRELWKEICYTALSGGWLATFRDSSSFPFSS</sequence>
<dbReference type="PANTHER" id="PTHR12939">
    <property type="entry name" value="SARCOGLYCAN"/>
    <property type="match status" value="1"/>
</dbReference>
<keyword evidence="6" id="KW-0812">Transmembrane</keyword>
<gene>
    <name evidence="13" type="ORF">Cfor_12147</name>
</gene>
<keyword evidence="11" id="KW-0325">Glycoprotein</keyword>
<dbReference type="GO" id="GO:0060047">
    <property type="term" value="P:heart contraction"/>
    <property type="evidence" value="ECO:0007669"/>
    <property type="project" value="TreeGrafter"/>
</dbReference>
<evidence type="ECO:0000313" key="13">
    <source>
        <dbReference type="EMBL" id="GFG32733.1"/>
    </source>
</evidence>
<dbReference type="AlphaFoldDB" id="A0A6L2PJL5"/>
<evidence type="ECO:0000256" key="12">
    <source>
        <dbReference type="ARBA" id="ARBA00023212"/>
    </source>
</evidence>
<dbReference type="OrthoDB" id="8881719at2759"/>
<evidence type="ECO:0000256" key="8">
    <source>
        <dbReference type="ARBA" id="ARBA00022989"/>
    </source>
</evidence>
<dbReference type="InterPro" id="IPR006875">
    <property type="entry name" value="Sarcoglycan"/>
</dbReference>
<dbReference type="GO" id="GO:0042383">
    <property type="term" value="C:sarcolemma"/>
    <property type="evidence" value="ECO:0007669"/>
    <property type="project" value="UniProtKB-SubCell"/>
</dbReference>